<reference evidence="4 6" key="2">
    <citation type="submission" date="2020-02" db="EMBL/GenBank/DDBJ databases">
        <title>The WGS of Modestobacter muralis DSM 100205.</title>
        <authorList>
            <person name="Jiang Z."/>
        </authorList>
    </citation>
    <scope>NUCLEOTIDE SEQUENCE [LARGE SCALE GENOMIC DNA]</scope>
    <source>
        <strain evidence="4 6">DSM 100205</strain>
    </source>
</reference>
<feature type="transmembrane region" description="Helical" evidence="2">
    <location>
        <begin position="143"/>
        <end position="166"/>
    </location>
</feature>
<evidence type="ECO:0000256" key="1">
    <source>
        <dbReference type="SAM" id="MobiDB-lite"/>
    </source>
</evidence>
<evidence type="ECO:0000313" key="5">
    <source>
        <dbReference type="Proteomes" id="UP000468828"/>
    </source>
</evidence>
<accession>A0A6P0EYI1</accession>
<comment type="caution">
    <text evidence="3">The sequence shown here is derived from an EMBL/GenBank/DDBJ whole genome shotgun (WGS) entry which is preliminary data.</text>
</comment>
<reference evidence="3 5" key="1">
    <citation type="submission" date="2020-01" db="EMBL/GenBank/DDBJ databases">
        <title>the WGS Modestobacter muralis CPCC 204518.</title>
        <authorList>
            <person name="Jiang Z."/>
        </authorList>
    </citation>
    <scope>NUCLEOTIDE SEQUENCE [LARGE SCALE GENOMIC DNA]</scope>
    <source>
        <strain evidence="3 5">DSM 100205</strain>
    </source>
</reference>
<feature type="transmembrane region" description="Helical" evidence="2">
    <location>
        <begin position="39"/>
        <end position="62"/>
    </location>
</feature>
<dbReference type="Proteomes" id="UP000468828">
    <property type="component" value="Unassembled WGS sequence"/>
</dbReference>
<feature type="region of interest" description="Disordered" evidence="1">
    <location>
        <begin position="1"/>
        <end position="29"/>
    </location>
</feature>
<evidence type="ECO:0000313" key="6">
    <source>
        <dbReference type="Proteomes" id="UP000471152"/>
    </source>
</evidence>
<dbReference type="AlphaFoldDB" id="A0A6P0EYI1"/>
<evidence type="ECO:0000313" key="4">
    <source>
        <dbReference type="EMBL" id="NEN52871.1"/>
    </source>
</evidence>
<evidence type="ECO:0000256" key="2">
    <source>
        <dbReference type="SAM" id="Phobius"/>
    </source>
</evidence>
<dbReference type="EMBL" id="JAAGWH010000052">
    <property type="protein sequence ID" value="NEK95983.1"/>
    <property type="molecule type" value="Genomic_DNA"/>
</dbReference>
<feature type="transmembrane region" description="Helical" evidence="2">
    <location>
        <begin position="118"/>
        <end position="137"/>
    </location>
</feature>
<organism evidence="3 5">
    <name type="scientific">Modestobacter muralis</name>
    <dbReference type="NCBI Taxonomy" id="1608614"/>
    <lineage>
        <taxon>Bacteria</taxon>
        <taxon>Bacillati</taxon>
        <taxon>Actinomycetota</taxon>
        <taxon>Actinomycetes</taxon>
        <taxon>Geodermatophilales</taxon>
        <taxon>Geodermatophilaceae</taxon>
        <taxon>Modestobacter</taxon>
    </lineage>
</organism>
<keyword evidence="2" id="KW-1133">Transmembrane helix</keyword>
<keyword evidence="2" id="KW-0812">Transmembrane</keyword>
<name>A0A6P0EYI1_9ACTN</name>
<sequence>MTSTAPDPAGVDPEPTRSSPELSSPDVPARPPWVRSGRLHLADVLVAAGTVLFALLLLAPWFRTEARDLGFGHRVEAATADGLDSGLLVTALVLLVLASCWGLLPAVADVRPPFPRELVTAGLTALALLLTLLEWLTTLDIGLSVPGLLAVLTAAVVFAVAVRALVPQARAWVAAERPPNVT</sequence>
<proteinExistence type="predicted"/>
<dbReference type="Proteomes" id="UP000471152">
    <property type="component" value="Unassembled WGS sequence"/>
</dbReference>
<gene>
    <name evidence="4" type="ORF">G3R41_18360</name>
    <name evidence="3" type="ORF">GCU67_17710</name>
</gene>
<protein>
    <submittedName>
        <fullName evidence="3">Uncharacterized protein</fullName>
    </submittedName>
</protein>
<dbReference type="RefSeq" id="WP_163612672.1">
    <property type="nucleotide sequence ID" value="NZ_JAAGWB010000054.1"/>
</dbReference>
<dbReference type="EMBL" id="JAAGWB010000054">
    <property type="protein sequence ID" value="NEN52871.1"/>
    <property type="molecule type" value="Genomic_DNA"/>
</dbReference>
<keyword evidence="5" id="KW-1185">Reference proteome</keyword>
<feature type="transmembrane region" description="Helical" evidence="2">
    <location>
        <begin position="82"/>
        <end position="106"/>
    </location>
</feature>
<keyword evidence="2" id="KW-0472">Membrane</keyword>
<evidence type="ECO:0000313" key="3">
    <source>
        <dbReference type="EMBL" id="NEK95983.1"/>
    </source>
</evidence>